<evidence type="ECO:0008006" key="3">
    <source>
        <dbReference type="Google" id="ProtNLM"/>
    </source>
</evidence>
<dbReference type="Proteomes" id="UP000001542">
    <property type="component" value="Unassembled WGS sequence"/>
</dbReference>
<protein>
    <recommendedName>
        <fullName evidence="3">HEAT repeat family protein</fullName>
    </recommendedName>
</protein>
<name>A2E2C6_TRIV3</name>
<proteinExistence type="predicted"/>
<dbReference type="Gene3D" id="1.25.10.10">
    <property type="entry name" value="Leucine-rich Repeat Variant"/>
    <property type="match status" value="2"/>
</dbReference>
<dbReference type="InterPro" id="IPR011989">
    <property type="entry name" value="ARM-like"/>
</dbReference>
<evidence type="ECO:0000313" key="1">
    <source>
        <dbReference type="EMBL" id="EAY13226.1"/>
    </source>
</evidence>
<dbReference type="EMBL" id="DS113289">
    <property type="protein sequence ID" value="EAY13226.1"/>
    <property type="molecule type" value="Genomic_DNA"/>
</dbReference>
<dbReference type="KEGG" id="tva:4771200"/>
<gene>
    <name evidence="1" type="ORF">TVAG_097960</name>
</gene>
<reference evidence="1" key="1">
    <citation type="submission" date="2006-10" db="EMBL/GenBank/DDBJ databases">
        <authorList>
            <person name="Amadeo P."/>
            <person name="Zhao Q."/>
            <person name="Wortman J."/>
            <person name="Fraser-Liggett C."/>
            <person name="Carlton J."/>
        </authorList>
    </citation>
    <scope>NUCLEOTIDE SEQUENCE</scope>
    <source>
        <strain evidence="1">G3</strain>
    </source>
</reference>
<dbReference type="InParanoid" id="A2E2C6"/>
<keyword evidence="2" id="KW-1185">Reference proteome</keyword>
<sequence length="1376" mass="152649">MSDFTSLITSVAKLLSDPSPDVVKYASEAIIEMGKPAATKVSRILINTLNSFSSSQPVNRIEILKAIREITKFSPEPELIRTVCPTIITLLTSVPQIEGEVSEICQEILCNFSDRSINGVIAEFHDINVTLPLTEFFIKRARNGELTFFMNNNVPTNLFIQYLQKSTKVTEEPTRIAICNLLIQIAANLSSTIQLSTGCGLSVYVADILEQMSALWYKSSGVELQKQILSTIGNVSIIAGEAEIKKRADKLIFMFYDAASQKNLKQFAPGSICPFMTTLEKAKELPAVQTQNLAKALIEYILNEYANMQTDGLIMKSLNEAVGALSTIQILYPAFPLETTISKLPNIAAFFILNYFCSSLATTVYATKLIEAIANVKFASLKSDQKEMYCNCFSTLIRKCTTKHPKINEIFKNVITFISTDQQNSRGTILSLIASARQSESSYDILYPVIFEYINNPVYFFASPTLIEIASLHISKITNHEESLDTIRLKPIQLVALLMSFYYSEVLSFETKQHISQLVLSLSGCTAVDGQDLTTTLLNQNNTQDYHFDIQSFAQKYFDGYIQYGGEKPILPANIRSALRGGFAIFCGHLMESEYCRTKADQILSQIMSKFDRNDLIEVSCIAKFIGLSSIYLPDFAMKFTKTQSDTLVANIENKYKFWVKKNETGLPMSGVVLCVSELLENSPQSLNLDNISFTSENKFVSNEHLPKYSKLRFWSSALMRVKNYNNVKIDNKKFANNVLGSLKDLDVSNAVASVAGIAAAYCIDEKLIGDFNIINEIFSQVKSNWNPYDVATVILKTADIAASAAKRSKNGTQIVQKYQDIIQKYVFSEQQNSALKAMSKITDNLQEIDEKYLTKLAAFYGVVYLTTINDIAKTVCQKLLNKLSGFADKELNAETIANGLMKEDIGSVFEALGLFSSGTPFQYQTSACDVLKMLSKNETILNNIETSVHYFTVCFSSGMDVKDAFVSLIEKDPRTTLDTALSVNYTRRLSNLFSSFISKRELSQTVIQVLTNGMLEGENKGEVSFRILHDTAEGGDLRFEGEREKGIFGTVVMKNKLISTEKINEMARKIIVTEVSPNGDTDYDVFVAMCEKNRVDKNVLLDLATQDRTYDKEYTLTSVSCLSALLQYEQTAKKAIDGLKKIIEQENKDTIQQGIDALINLSKAPSSVRNEEFERVVEIALNAKDSADVSSLLLTCSETINESQLKNVGVNILKYVREMLCLHSSMLTPLRIISALSTTNALMCEQQALDCLSAIYPLCLVHIYTTDKETAVRSASQIARKLAYPEPSVSSLSMTEFADKNASASINDSKNPADAAKSLIVACHSPDATVKSVALYFAAAANVSGIQEVVNELSNDPSPEVRVSALKAIVCLESK</sequence>
<dbReference type="OrthoDB" id="10638021at2759"/>
<reference evidence="1" key="2">
    <citation type="journal article" date="2007" name="Science">
        <title>Draft genome sequence of the sexually transmitted pathogen Trichomonas vaginalis.</title>
        <authorList>
            <person name="Carlton J.M."/>
            <person name="Hirt R.P."/>
            <person name="Silva J.C."/>
            <person name="Delcher A.L."/>
            <person name="Schatz M."/>
            <person name="Zhao Q."/>
            <person name="Wortman J.R."/>
            <person name="Bidwell S.L."/>
            <person name="Alsmark U.C.M."/>
            <person name="Besteiro S."/>
            <person name="Sicheritz-Ponten T."/>
            <person name="Noel C.J."/>
            <person name="Dacks J.B."/>
            <person name="Foster P.G."/>
            <person name="Simillion C."/>
            <person name="Van de Peer Y."/>
            <person name="Miranda-Saavedra D."/>
            <person name="Barton G.J."/>
            <person name="Westrop G.D."/>
            <person name="Mueller S."/>
            <person name="Dessi D."/>
            <person name="Fiori P.L."/>
            <person name="Ren Q."/>
            <person name="Paulsen I."/>
            <person name="Zhang H."/>
            <person name="Bastida-Corcuera F.D."/>
            <person name="Simoes-Barbosa A."/>
            <person name="Brown M.T."/>
            <person name="Hayes R.D."/>
            <person name="Mukherjee M."/>
            <person name="Okumura C.Y."/>
            <person name="Schneider R."/>
            <person name="Smith A.J."/>
            <person name="Vanacova S."/>
            <person name="Villalvazo M."/>
            <person name="Haas B.J."/>
            <person name="Pertea M."/>
            <person name="Feldblyum T.V."/>
            <person name="Utterback T.R."/>
            <person name="Shu C.L."/>
            <person name="Osoegawa K."/>
            <person name="de Jong P.J."/>
            <person name="Hrdy I."/>
            <person name="Horvathova L."/>
            <person name="Zubacova Z."/>
            <person name="Dolezal P."/>
            <person name="Malik S.B."/>
            <person name="Logsdon J.M. Jr."/>
            <person name="Henze K."/>
            <person name="Gupta A."/>
            <person name="Wang C.C."/>
            <person name="Dunne R.L."/>
            <person name="Upcroft J.A."/>
            <person name="Upcroft P."/>
            <person name="White O."/>
            <person name="Salzberg S.L."/>
            <person name="Tang P."/>
            <person name="Chiu C.-H."/>
            <person name="Lee Y.-S."/>
            <person name="Embley T.M."/>
            <person name="Coombs G.H."/>
            <person name="Mottram J.C."/>
            <person name="Tachezy J."/>
            <person name="Fraser-Liggett C.M."/>
            <person name="Johnson P.J."/>
        </authorList>
    </citation>
    <scope>NUCLEOTIDE SEQUENCE [LARGE SCALE GENOMIC DNA]</scope>
    <source>
        <strain evidence="1">G3</strain>
    </source>
</reference>
<evidence type="ECO:0000313" key="2">
    <source>
        <dbReference type="Proteomes" id="UP000001542"/>
    </source>
</evidence>
<organism evidence="1 2">
    <name type="scientific">Trichomonas vaginalis (strain ATCC PRA-98 / G3)</name>
    <dbReference type="NCBI Taxonomy" id="412133"/>
    <lineage>
        <taxon>Eukaryota</taxon>
        <taxon>Metamonada</taxon>
        <taxon>Parabasalia</taxon>
        <taxon>Trichomonadida</taxon>
        <taxon>Trichomonadidae</taxon>
        <taxon>Trichomonas</taxon>
    </lineage>
</organism>
<dbReference type="RefSeq" id="XP_001325449.1">
    <property type="nucleotide sequence ID" value="XM_001325414.1"/>
</dbReference>
<dbReference type="InterPro" id="IPR016024">
    <property type="entry name" value="ARM-type_fold"/>
</dbReference>
<dbReference type="SUPFAM" id="SSF48371">
    <property type="entry name" value="ARM repeat"/>
    <property type="match status" value="2"/>
</dbReference>
<dbReference type="VEuPathDB" id="TrichDB:TVAG_097960"/>
<dbReference type="VEuPathDB" id="TrichDB:TVAGG3_0964450"/>
<accession>A2E2C6</accession>